<accession>A0A0K1PZB7</accession>
<name>A0A0K1PZB7_9BACT</name>
<dbReference type="KEGG" id="llu:AKJ09_05163"/>
<sequence length="246" mass="27453">MRREVIVENAVNPKGDLQKTRRESSEAHFTPRFLEIELTVPSMPRVVGGDVFDAWSWSESDVLTWRRPLSKSSPSAALDTSAPIDGSNPAGLVFVMHAECTFLPRELAKLHASGYGLDEEWALAPYAIDDATDELFANRVRPRDVFWLAAPDLHALVWGLHDWVHFHNHGPFDDPPATELQCDLVALAWLRANRDRIGLGQDVVDRVARELAALTRRRFGDAGRPMPVDDVEGLFAAPYPSSMVYG</sequence>
<proteinExistence type="predicted"/>
<gene>
    <name evidence="1" type="ORF">AKJ09_05163</name>
</gene>
<organism evidence="1 2">
    <name type="scientific">Labilithrix luteola</name>
    <dbReference type="NCBI Taxonomy" id="1391654"/>
    <lineage>
        <taxon>Bacteria</taxon>
        <taxon>Pseudomonadati</taxon>
        <taxon>Myxococcota</taxon>
        <taxon>Polyangia</taxon>
        <taxon>Polyangiales</taxon>
        <taxon>Labilitrichaceae</taxon>
        <taxon>Labilithrix</taxon>
    </lineage>
</organism>
<dbReference type="AlphaFoldDB" id="A0A0K1PZB7"/>
<protein>
    <submittedName>
        <fullName evidence="1">Uncharacterized protein</fullName>
    </submittedName>
</protein>
<evidence type="ECO:0000313" key="1">
    <source>
        <dbReference type="EMBL" id="AKU98499.1"/>
    </source>
</evidence>
<keyword evidence="2" id="KW-1185">Reference proteome</keyword>
<dbReference type="Proteomes" id="UP000064967">
    <property type="component" value="Chromosome"/>
</dbReference>
<reference evidence="1 2" key="1">
    <citation type="submission" date="2015-08" db="EMBL/GenBank/DDBJ databases">
        <authorList>
            <person name="Babu N.S."/>
            <person name="Beckwith C.J."/>
            <person name="Beseler K.G."/>
            <person name="Brison A."/>
            <person name="Carone J.V."/>
            <person name="Caskin T.P."/>
            <person name="Diamond M."/>
            <person name="Durham M.E."/>
            <person name="Foxe J.M."/>
            <person name="Go M."/>
            <person name="Henderson B.A."/>
            <person name="Jones I.B."/>
            <person name="McGettigan J.A."/>
            <person name="Micheletti S.J."/>
            <person name="Nasrallah M.E."/>
            <person name="Ortiz D."/>
            <person name="Piller C.R."/>
            <person name="Privatt S.R."/>
            <person name="Schneider S.L."/>
            <person name="Sharp S."/>
            <person name="Smith T.C."/>
            <person name="Stanton J.D."/>
            <person name="Ullery H.E."/>
            <person name="Wilson R.J."/>
            <person name="Serrano M.G."/>
            <person name="Buck G."/>
            <person name="Lee V."/>
            <person name="Wang Y."/>
            <person name="Carvalho R."/>
            <person name="Voegtly L."/>
            <person name="Shi R."/>
            <person name="Duckworth R."/>
            <person name="Johnson A."/>
            <person name="Loviza R."/>
            <person name="Walstead R."/>
            <person name="Shah Z."/>
            <person name="Kiflezghi M."/>
            <person name="Wade K."/>
            <person name="Ball S.L."/>
            <person name="Bradley K.W."/>
            <person name="Asai D.J."/>
            <person name="Bowman C.A."/>
            <person name="Russell D.A."/>
            <person name="Pope W.H."/>
            <person name="Jacobs-Sera D."/>
            <person name="Hendrix R.W."/>
            <person name="Hatfull G.F."/>
        </authorList>
    </citation>
    <scope>NUCLEOTIDE SEQUENCE [LARGE SCALE GENOMIC DNA]</scope>
    <source>
        <strain evidence="1 2">DSM 27648</strain>
    </source>
</reference>
<evidence type="ECO:0000313" key="2">
    <source>
        <dbReference type="Proteomes" id="UP000064967"/>
    </source>
</evidence>
<dbReference type="EMBL" id="CP012333">
    <property type="protein sequence ID" value="AKU98499.1"/>
    <property type="molecule type" value="Genomic_DNA"/>
</dbReference>